<dbReference type="Proteomes" id="UP001642409">
    <property type="component" value="Unassembled WGS sequence"/>
</dbReference>
<gene>
    <name evidence="3" type="ORF">HINF_LOCUS53568</name>
    <name evidence="2" type="ORF">HINF_LOCUS60211</name>
</gene>
<name>A0AA86V1D4_9EUKA</name>
<evidence type="ECO:0000256" key="1">
    <source>
        <dbReference type="SAM" id="SignalP"/>
    </source>
</evidence>
<evidence type="ECO:0000313" key="2">
    <source>
        <dbReference type="EMBL" id="CAI9972566.1"/>
    </source>
</evidence>
<dbReference type="EMBL" id="CATOUU010001112">
    <property type="protein sequence ID" value="CAI9972566.1"/>
    <property type="molecule type" value="Genomic_DNA"/>
</dbReference>
<dbReference type="AlphaFoldDB" id="A0AA86V1D4"/>
<comment type="caution">
    <text evidence="2">The sequence shown here is derived from an EMBL/GenBank/DDBJ whole genome shotgun (WGS) entry which is preliminary data.</text>
</comment>
<keyword evidence="4" id="KW-1185">Reference proteome</keyword>
<reference evidence="2" key="1">
    <citation type="submission" date="2023-06" db="EMBL/GenBank/DDBJ databases">
        <authorList>
            <person name="Kurt Z."/>
        </authorList>
    </citation>
    <scope>NUCLEOTIDE SEQUENCE</scope>
</reference>
<reference evidence="3 4" key="2">
    <citation type="submission" date="2024-07" db="EMBL/GenBank/DDBJ databases">
        <authorList>
            <person name="Akdeniz Z."/>
        </authorList>
    </citation>
    <scope>NUCLEOTIDE SEQUENCE [LARGE SCALE GENOMIC DNA]</scope>
</reference>
<organism evidence="2">
    <name type="scientific">Hexamita inflata</name>
    <dbReference type="NCBI Taxonomy" id="28002"/>
    <lineage>
        <taxon>Eukaryota</taxon>
        <taxon>Metamonada</taxon>
        <taxon>Diplomonadida</taxon>
        <taxon>Hexamitidae</taxon>
        <taxon>Hexamitinae</taxon>
        <taxon>Hexamita</taxon>
    </lineage>
</organism>
<sequence length="142" mass="15761">MSVSIGFIICKLLRLTLSDTKLVSLPTLSIFYNALKLISSFCKDVSSSSSVKSFKRLLDKSRDVRSLAVARPFVLLILQLLIPNCLKFFGTLSKFRFCDPLTVKDCKSSSSENCMLSKAGSFQTTNALSLIQDLYFLIIKAS</sequence>
<dbReference type="EMBL" id="CAXDID020000273">
    <property type="protein sequence ID" value="CAL6068571.1"/>
    <property type="molecule type" value="Genomic_DNA"/>
</dbReference>
<evidence type="ECO:0000313" key="4">
    <source>
        <dbReference type="Proteomes" id="UP001642409"/>
    </source>
</evidence>
<accession>A0AA86V1D4</accession>
<proteinExistence type="predicted"/>
<evidence type="ECO:0000313" key="3">
    <source>
        <dbReference type="EMBL" id="CAL6068571.1"/>
    </source>
</evidence>
<protein>
    <submittedName>
        <fullName evidence="3">Hypothetical_protein</fullName>
    </submittedName>
</protein>
<feature type="signal peptide" evidence="1">
    <location>
        <begin position="1"/>
        <end position="18"/>
    </location>
</feature>
<feature type="chain" id="PRO_5041672668" evidence="1">
    <location>
        <begin position="19"/>
        <end position="142"/>
    </location>
</feature>
<keyword evidence="1" id="KW-0732">Signal</keyword>